<dbReference type="HOGENOM" id="CLU_039336_0_0_1"/>
<sequence>MSVRFDQPWTVSGGQIPSIKGEIKSLEMELDEAIKTVELAHLRVAQLTKNLEAKKSLLAPIRKLNHDTLCSIFLCAAETDETMPLRIGLVCRYWRTVILNIPHVWCFVNARNDNLGLSEIYFERSRQYELHAAGGLRWREIFNAVERRLHCLTVSRFPIYLETISFPVLERLCLSSFADTRMEANNLSFLTASNFPALRRLEFHDRFHVREPLPQFPPLHTLIITVRGNDGWPEIIPLCASSLRSLVVTTESIDDFFPARQFDLPNLTYLKLHDRWGDEYEDYVQLFTPNLITYLEETACTSVVYCHSLDSIQRARLSRMPSFERPTQLRILQLKLLFEDHDRFLDRFARNNAIFPCLEVLEFYQGWMSPSQVAETRRILNGWDWTVFKHLVHPPRLTTNWTVELSEEDPPVVCICVMTVRTNSNLSYSVGATCLVQDGD</sequence>
<dbReference type="SUPFAM" id="SSF52047">
    <property type="entry name" value="RNI-like"/>
    <property type="match status" value="1"/>
</dbReference>
<reference evidence="1 2" key="1">
    <citation type="submission" date="2014-04" db="EMBL/GenBank/DDBJ databases">
        <authorList>
            <consortium name="DOE Joint Genome Institute"/>
            <person name="Kuo A."/>
            <person name="Zuccaro A."/>
            <person name="Kohler A."/>
            <person name="Nagy L.G."/>
            <person name="Floudas D."/>
            <person name="Copeland A."/>
            <person name="Barry K.W."/>
            <person name="Cichocki N."/>
            <person name="Veneault-Fourrey C."/>
            <person name="LaButti K."/>
            <person name="Lindquist E.A."/>
            <person name="Lipzen A."/>
            <person name="Lundell T."/>
            <person name="Morin E."/>
            <person name="Murat C."/>
            <person name="Sun H."/>
            <person name="Tunlid A."/>
            <person name="Henrissat B."/>
            <person name="Grigoriev I.V."/>
            <person name="Hibbett D.S."/>
            <person name="Martin F."/>
            <person name="Nordberg H.P."/>
            <person name="Cantor M.N."/>
            <person name="Hua S.X."/>
        </authorList>
    </citation>
    <scope>NUCLEOTIDE SEQUENCE [LARGE SCALE GENOMIC DNA]</scope>
    <source>
        <strain evidence="1 2">MAFF 305830</strain>
    </source>
</reference>
<evidence type="ECO:0000313" key="1">
    <source>
        <dbReference type="EMBL" id="KIM27061.1"/>
    </source>
</evidence>
<dbReference type="EMBL" id="KN824301">
    <property type="protein sequence ID" value="KIM27061.1"/>
    <property type="molecule type" value="Genomic_DNA"/>
</dbReference>
<accession>A0A0C3B6H5</accession>
<reference evidence="2" key="2">
    <citation type="submission" date="2015-01" db="EMBL/GenBank/DDBJ databases">
        <title>Evolutionary Origins and Diversification of the Mycorrhizal Mutualists.</title>
        <authorList>
            <consortium name="DOE Joint Genome Institute"/>
            <consortium name="Mycorrhizal Genomics Consortium"/>
            <person name="Kohler A."/>
            <person name="Kuo A."/>
            <person name="Nagy L.G."/>
            <person name="Floudas D."/>
            <person name="Copeland A."/>
            <person name="Barry K.W."/>
            <person name="Cichocki N."/>
            <person name="Veneault-Fourrey C."/>
            <person name="LaButti K."/>
            <person name="Lindquist E.A."/>
            <person name="Lipzen A."/>
            <person name="Lundell T."/>
            <person name="Morin E."/>
            <person name="Murat C."/>
            <person name="Riley R."/>
            <person name="Ohm R."/>
            <person name="Sun H."/>
            <person name="Tunlid A."/>
            <person name="Henrissat B."/>
            <person name="Grigoriev I.V."/>
            <person name="Hibbett D.S."/>
            <person name="Martin F."/>
        </authorList>
    </citation>
    <scope>NUCLEOTIDE SEQUENCE [LARGE SCALE GENOMIC DNA]</scope>
    <source>
        <strain evidence="2">MAFF 305830</strain>
    </source>
</reference>
<dbReference type="Proteomes" id="UP000054097">
    <property type="component" value="Unassembled WGS sequence"/>
</dbReference>
<dbReference type="AlphaFoldDB" id="A0A0C3B6H5"/>
<evidence type="ECO:0008006" key="3">
    <source>
        <dbReference type="Google" id="ProtNLM"/>
    </source>
</evidence>
<protein>
    <recommendedName>
        <fullName evidence="3">F-box domain-containing protein</fullName>
    </recommendedName>
</protein>
<gene>
    <name evidence="1" type="ORF">M408DRAFT_24813</name>
</gene>
<proteinExistence type="predicted"/>
<dbReference type="OrthoDB" id="3063971at2759"/>
<dbReference type="Gene3D" id="3.80.10.10">
    <property type="entry name" value="Ribonuclease Inhibitor"/>
    <property type="match status" value="1"/>
</dbReference>
<keyword evidence="2" id="KW-1185">Reference proteome</keyword>
<evidence type="ECO:0000313" key="2">
    <source>
        <dbReference type="Proteomes" id="UP000054097"/>
    </source>
</evidence>
<organism evidence="1 2">
    <name type="scientific">Serendipita vermifera MAFF 305830</name>
    <dbReference type="NCBI Taxonomy" id="933852"/>
    <lineage>
        <taxon>Eukaryota</taxon>
        <taxon>Fungi</taxon>
        <taxon>Dikarya</taxon>
        <taxon>Basidiomycota</taxon>
        <taxon>Agaricomycotina</taxon>
        <taxon>Agaricomycetes</taxon>
        <taxon>Sebacinales</taxon>
        <taxon>Serendipitaceae</taxon>
        <taxon>Serendipita</taxon>
    </lineage>
</organism>
<name>A0A0C3B6H5_SERVB</name>
<dbReference type="STRING" id="933852.A0A0C3B6H5"/>
<dbReference type="InterPro" id="IPR032675">
    <property type="entry name" value="LRR_dom_sf"/>
</dbReference>